<organism evidence="3 4">
    <name type="scientific">Fuerstiella marisgermanici</name>
    <dbReference type="NCBI Taxonomy" id="1891926"/>
    <lineage>
        <taxon>Bacteria</taxon>
        <taxon>Pseudomonadati</taxon>
        <taxon>Planctomycetota</taxon>
        <taxon>Planctomycetia</taxon>
        <taxon>Planctomycetales</taxon>
        <taxon>Planctomycetaceae</taxon>
        <taxon>Fuerstiella</taxon>
    </lineage>
</organism>
<name>A0A1P8WK01_9PLAN</name>
<feature type="domain" description="Cytochrome c-552/4" evidence="2">
    <location>
        <begin position="195"/>
        <end position="233"/>
    </location>
</feature>
<evidence type="ECO:0000259" key="2">
    <source>
        <dbReference type="Pfam" id="PF13435"/>
    </source>
</evidence>
<keyword evidence="4" id="KW-1185">Reference proteome</keyword>
<dbReference type="InterPro" id="IPR023155">
    <property type="entry name" value="Cyt_c-552/4"/>
</dbReference>
<evidence type="ECO:0000313" key="3">
    <source>
        <dbReference type="EMBL" id="APZ94379.1"/>
    </source>
</evidence>
<accession>A0A1P8WK01</accession>
<dbReference type="InterPro" id="IPR051829">
    <property type="entry name" value="Multiheme_Cytochr_ET"/>
</dbReference>
<dbReference type="RefSeq" id="WP_083732183.1">
    <property type="nucleotide sequence ID" value="NZ_CP017641.1"/>
</dbReference>
<reference evidence="3 4" key="1">
    <citation type="journal article" date="2016" name="Front. Microbiol.">
        <title>Fuerstia marisgermanicae gen. nov., sp. nov., an Unusual Member of the Phylum Planctomycetes from the German Wadden Sea.</title>
        <authorList>
            <person name="Kohn T."/>
            <person name="Heuer A."/>
            <person name="Jogler M."/>
            <person name="Vollmers J."/>
            <person name="Boedeker C."/>
            <person name="Bunk B."/>
            <person name="Rast P."/>
            <person name="Borchert D."/>
            <person name="Glockner I."/>
            <person name="Freese H.M."/>
            <person name="Klenk H.P."/>
            <person name="Overmann J."/>
            <person name="Kaster A.K."/>
            <person name="Rohde M."/>
            <person name="Wiegand S."/>
            <person name="Jogler C."/>
        </authorList>
    </citation>
    <scope>NUCLEOTIDE SEQUENCE [LARGE SCALE GENOMIC DNA]</scope>
    <source>
        <strain evidence="3 4">NH11</strain>
    </source>
</reference>
<gene>
    <name evidence="3" type="ORF">Fuma_04011</name>
</gene>
<dbReference type="EMBL" id="CP017641">
    <property type="protein sequence ID" value="APZ94379.1"/>
    <property type="molecule type" value="Genomic_DNA"/>
</dbReference>
<evidence type="ECO:0000313" key="4">
    <source>
        <dbReference type="Proteomes" id="UP000187735"/>
    </source>
</evidence>
<dbReference type="PANTHER" id="PTHR35038">
    <property type="entry name" value="DISSIMILATORY SULFITE REDUCTASE SIRA"/>
    <property type="match status" value="1"/>
</dbReference>
<dbReference type="InterPro" id="IPR036280">
    <property type="entry name" value="Multihaem_cyt_sf"/>
</dbReference>
<evidence type="ECO:0000256" key="1">
    <source>
        <dbReference type="ARBA" id="ARBA00022729"/>
    </source>
</evidence>
<proteinExistence type="predicted"/>
<dbReference type="Proteomes" id="UP000187735">
    <property type="component" value="Chromosome"/>
</dbReference>
<dbReference type="SUPFAM" id="SSF48695">
    <property type="entry name" value="Multiheme cytochromes"/>
    <property type="match status" value="1"/>
</dbReference>
<dbReference type="PANTHER" id="PTHR35038:SF8">
    <property type="entry name" value="C-TYPE POLYHEME CYTOCHROME OMCC"/>
    <property type="match status" value="1"/>
</dbReference>
<dbReference type="Pfam" id="PF13435">
    <property type="entry name" value="Cytochrome_C554"/>
    <property type="match status" value="1"/>
</dbReference>
<protein>
    <submittedName>
        <fullName evidence="3">Formate-dependent nitrite reductase, periplasmic cytochrome c552 subunit</fullName>
    </submittedName>
</protein>
<keyword evidence="1" id="KW-0732">Signal</keyword>
<dbReference type="STRING" id="1891926.Fuma_04011"/>
<dbReference type="KEGG" id="fmr:Fuma_04011"/>
<sequence length="397" mass="44026">MPRMLTIITVIVLAASLGLFLLSQQKEPFNVEGGEDQLAQTQPQSVVEWRKLIDSRFAGDQACAECHQSEFDAHQRSGHSRTATPADHSELARALDGQNYTDPNRDTVYQFERKPNGLLVGIEGTDPEPVFPVQWLIGSGTHAQTPVSIDPTSRNGVEFRWSWFASTQELGLTPDHERFDTFRPASLECFGRPMDAQQVLACVNCHMTAVPPPTVVPTQEAFLPNVGCERCHGPRKDHVELAKQGRASEAKPLLEWSHAETYLRQCAQCHRDETNAPTDSTPASLARFQPYGILKSKCYLNSGKKLSCANCHDPHDVTSRDPEHYVQACNACHAGPKQVACSLNPDGDCVDCHMPTVEWHPGISFHDHWIRLDRTDPKDDARAVLDAVHKSSPEASP</sequence>
<dbReference type="AlphaFoldDB" id="A0A1P8WK01"/>
<dbReference type="Gene3D" id="1.10.1130.10">
    <property type="entry name" value="Flavocytochrome C3, Chain A"/>
    <property type="match status" value="1"/>
</dbReference>
<dbReference type="OrthoDB" id="234670at2"/>